<accession>A0A813SLX1</accession>
<organism evidence="8 11">
    <name type="scientific">Adineta ricciae</name>
    <name type="common">Rotifer</name>
    <dbReference type="NCBI Taxonomy" id="249248"/>
    <lineage>
        <taxon>Eukaryota</taxon>
        <taxon>Metazoa</taxon>
        <taxon>Spiralia</taxon>
        <taxon>Gnathifera</taxon>
        <taxon>Rotifera</taxon>
        <taxon>Eurotatoria</taxon>
        <taxon>Bdelloidea</taxon>
        <taxon>Adinetida</taxon>
        <taxon>Adinetidae</taxon>
        <taxon>Adineta</taxon>
    </lineage>
</organism>
<dbReference type="EMBL" id="CAJNOR010000925">
    <property type="protein sequence ID" value="CAF1037931.1"/>
    <property type="molecule type" value="Genomic_DNA"/>
</dbReference>
<evidence type="ECO:0000256" key="1">
    <source>
        <dbReference type="ARBA" id="ARBA00004141"/>
    </source>
</evidence>
<evidence type="ECO:0000313" key="10">
    <source>
        <dbReference type="Proteomes" id="UP000663828"/>
    </source>
</evidence>
<feature type="transmembrane region" description="Helical" evidence="7">
    <location>
        <begin position="237"/>
        <end position="257"/>
    </location>
</feature>
<comment type="caution">
    <text evidence="8">The sequence shown here is derived from an EMBL/GenBank/DDBJ whole genome shotgun (WGS) entry which is preliminary data.</text>
</comment>
<feature type="transmembrane region" description="Helical" evidence="7">
    <location>
        <begin position="33"/>
        <end position="60"/>
    </location>
</feature>
<dbReference type="InterPro" id="IPR013936">
    <property type="entry name" value="CRT-like"/>
</dbReference>
<feature type="transmembrane region" description="Helical" evidence="7">
    <location>
        <begin position="106"/>
        <end position="127"/>
    </location>
</feature>
<dbReference type="PANTHER" id="PTHR31326">
    <property type="entry name" value="PROTEIN CLT2, CHLOROPLASTIC"/>
    <property type="match status" value="1"/>
</dbReference>
<protein>
    <submittedName>
        <fullName evidence="8">Uncharacterized protein</fullName>
    </submittedName>
</protein>
<dbReference type="OrthoDB" id="264057at2759"/>
<dbReference type="EMBL" id="CAJNOJ010000012">
    <property type="protein sequence ID" value="CAF0798192.1"/>
    <property type="molecule type" value="Genomic_DNA"/>
</dbReference>
<sequence>MIRRKCSSIFAWRTFSHHPGFTIGHRWHFSFHLVAIVLSALCIIFNTGQTIGLALFLASFPKLTGVYFVTFFGAFAYGFFCVLITFWFAYKGQITPAMREWRWTRYMFYVSIFDAANALLITFSSHGSRVPPAITSILSQITIPFTFIFSKLLLRKNYRWLHFSSIGFVLLGVIFSLIPTFKQIHDGTTDTTLKQGWYWPFVYILGCIPSAIKTIIQERLQVDFTKYAREREEKITRFSVIYFQAVETMFQVTIIVLCFPLDLVPGFGTSDSIDQWWSSFSDGFKCLFNVGHTLNDRCHIAAGTGMLYIVSCLLASVIGTFLTDHTSANWLAIVSSISPLLSTSFWFIFPGINRWAGVADVTGWDIGFNLGALPIVFIGMVLYQSGGTDRQVDEEMPLIDKHPTEFLW</sequence>
<dbReference type="PANTHER" id="PTHR31326:SF1">
    <property type="entry name" value="PROTEIN CLT2, CHLOROPLASTIC"/>
    <property type="match status" value="1"/>
</dbReference>
<evidence type="ECO:0000256" key="6">
    <source>
        <dbReference type="ARBA" id="ARBA00023136"/>
    </source>
</evidence>
<evidence type="ECO:0000256" key="2">
    <source>
        <dbReference type="ARBA" id="ARBA00006690"/>
    </source>
</evidence>
<comment type="similarity">
    <text evidence="2">Belongs to the CRT-like transporter family.</text>
</comment>
<feature type="transmembrane region" description="Helical" evidence="7">
    <location>
        <begin position="133"/>
        <end position="153"/>
    </location>
</feature>
<evidence type="ECO:0000256" key="7">
    <source>
        <dbReference type="SAM" id="Phobius"/>
    </source>
</evidence>
<gene>
    <name evidence="8" type="ORF">EDS130_LOCUS4708</name>
    <name evidence="9" type="ORF">XAT740_LOCUS15103</name>
</gene>
<keyword evidence="5 7" id="KW-1133">Transmembrane helix</keyword>
<feature type="transmembrane region" description="Helical" evidence="7">
    <location>
        <begin position="330"/>
        <end position="349"/>
    </location>
</feature>
<evidence type="ECO:0000256" key="4">
    <source>
        <dbReference type="ARBA" id="ARBA00022692"/>
    </source>
</evidence>
<keyword evidence="3" id="KW-0813">Transport</keyword>
<feature type="transmembrane region" description="Helical" evidence="7">
    <location>
        <begin position="160"/>
        <end position="178"/>
    </location>
</feature>
<dbReference type="GO" id="GO:0016020">
    <property type="term" value="C:membrane"/>
    <property type="evidence" value="ECO:0007669"/>
    <property type="project" value="UniProtKB-SubCell"/>
</dbReference>
<feature type="transmembrane region" description="Helical" evidence="7">
    <location>
        <begin position="66"/>
        <end position="90"/>
    </location>
</feature>
<feature type="transmembrane region" description="Helical" evidence="7">
    <location>
        <begin position="361"/>
        <end position="383"/>
    </location>
</feature>
<keyword evidence="4 7" id="KW-0812">Transmembrane</keyword>
<keyword evidence="10" id="KW-1185">Reference proteome</keyword>
<evidence type="ECO:0000256" key="3">
    <source>
        <dbReference type="ARBA" id="ARBA00022448"/>
    </source>
</evidence>
<proteinExistence type="inferred from homology"/>
<evidence type="ECO:0000256" key="5">
    <source>
        <dbReference type="ARBA" id="ARBA00022989"/>
    </source>
</evidence>
<evidence type="ECO:0000313" key="11">
    <source>
        <dbReference type="Proteomes" id="UP000663852"/>
    </source>
</evidence>
<comment type="subcellular location">
    <subcellularLocation>
        <location evidence="1">Membrane</location>
        <topology evidence="1">Multi-pass membrane protein</topology>
    </subcellularLocation>
</comment>
<dbReference type="Proteomes" id="UP000663828">
    <property type="component" value="Unassembled WGS sequence"/>
</dbReference>
<evidence type="ECO:0000313" key="8">
    <source>
        <dbReference type="EMBL" id="CAF0798192.1"/>
    </source>
</evidence>
<feature type="transmembrane region" description="Helical" evidence="7">
    <location>
        <begin position="300"/>
        <end position="323"/>
    </location>
</feature>
<dbReference type="AlphaFoldDB" id="A0A813SLX1"/>
<name>A0A813SLX1_ADIRI</name>
<dbReference type="Proteomes" id="UP000663852">
    <property type="component" value="Unassembled WGS sequence"/>
</dbReference>
<feature type="transmembrane region" description="Helical" evidence="7">
    <location>
        <begin position="198"/>
        <end position="216"/>
    </location>
</feature>
<evidence type="ECO:0000313" key="9">
    <source>
        <dbReference type="EMBL" id="CAF1037931.1"/>
    </source>
</evidence>
<keyword evidence="6 7" id="KW-0472">Membrane</keyword>
<dbReference type="Pfam" id="PF08627">
    <property type="entry name" value="CRT-like"/>
    <property type="match status" value="1"/>
</dbReference>
<reference evidence="8" key="1">
    <citation type="submission" date="2021-02" db="EMBL/GenBank/DDBJ databases">
        <authorList>
            <person name="Nowell W R."/>
        </authorList>
    </citation>
    <scope>NUCLEOTIDE SEQUENCE</scope>
</reference>